<evidence type="ECO:0000256" key="1">
    <source>
        <dbReference type="ARBA" id="ARBA00022475"/>
    </source>
</evidence>
<evidence type="ECO:0000259" key="6">
    <source>
        <dbReference type="Pfam" id="PF06305"/>
    </source>
</evidence>
<dbReference type="Proteomes" id="UP001156641">
    <property type="component" value="Unassembled WGS sequence"/>
</dbReference>
<dbReference type="InterPro" id="IPR010445">
    <property type="entry name" value="LapA_dom"/>
</dbReference>
<accession>A0ABQ6AAZ8</accession>
<evidence type="ECO:0000313" key="7">
    <source>
        <dbReference type="EMBL" id="GLR68942.1"/>
    </source>
</evidence>
<reference evidence="8" key="1">
    <citation type="journal article" date="2019" name="Int. J. Syst. Evol. Microbiol.">
        <title>The Global Catalogue of Microorganisms (GCM) 10K type strain sequencing project: providing services to taxonomists for standard genome sequencing and annotation.</title>
        <authorList>
            <consortium name="The Broad Institute Genomics Platform"/>
            <consortium name="The Broad Institute Genome Sequencing Center for Infectious Disease"/>
            <person name="Wu L."/>
            <person name="Ma J."/>
        </authorList>
    </citation>
    <scope>NUCLEOTIDE SEQUENCE [LARGE SCALE GENOMIC DNA]</scope>
    <source>
        <strain evidence="8">NBRC 112502</strain>
    </source>
</reference>
<evidence type="ECO:0000256" key="2">
    <source>
        <dbReference type="ARBA" id="ARBA00022692"/>
    </source>
</evidence>
<dbReference type="RefSeq" id="WP_284259800.1">
    <property type="nucleotide sequence ID" value="NZ_BSOS01000099.1"/>
</dbReference>
<comment type="caution">
    <text evidence="7">The sequence shown here is derived from an EMBL/GenBank/DDBJ whole genome shotgun (WGS) entry which is preliminary data.</text>
</comment>
<keyword evidence="2 5" id="KW-0812">Transmembrane</keyword>
<gene>
    <name evidence="7" type="ORF">GCM10010909_36240</name>
</gene>
<proteinExistence type="predicted"/>
<evidence type="ECO:0000256" key="3">
    <source>
        <dbReference type="ARBA" id="ARBA00022989"/>
    </source>
</evidence>
<sequence>MVFLLSNRGVVDIVFWPFGQIAAWPLGAVVLAVLVLGFLLGLAFHLPHRFALNRRAKRAEKRAAELEARPAPPPPVSF</sequence>
<feature type="domain" description="Lipopolysaccharide assembly protein A" evidence="6">
    <location>
        <begin position="7"/>
        <end position="68"/>
    </location>
</feature>
<name>A0ABQ6AAZ8_9PROT</name>
<keyword evidence="3 5" id="KW-1133">Transmembrane helix</keyword>
<organism evidence="7 8">
    <name type="scientific">Acidocella aquatica</name>
    <dbReference type="NCBI Taxonomy" id="1922313"/>
    <lineage>
        <taxon>Bacteria</taxon>
        <taxon>Pseudomonadati</taxon>
        <taxon>Pseudomonadota</taxon>
        <taxon>Alphaproteobacteria</taxon>
        <taxon>Acetobacterales</taxon>
        <taxon>Acidocellaceae</taxon>
        <taxon>Acidocella</taxon>
    </lineage>
</organism>
<keyword evidence="4 5" id="KW-0472">Membrane</keyword>
<evidence type="ECO:0000313" key="8">
    <source>
        <dbReference type="Proteomes" id="UP001156641"/>
    </source>
</evidence>
<protein>
    <recommendedName>
        <fullName evidence="6">Lipopolysaccharide assembly protein A domain-containing protein</fullName>
    </recommendedName>
</protein>
<evidence type="ECO:0000256" key="5">
    <source>
        <dbReference type="SAM" id="Phobius"/>
    </source>
</evidence>
<feature type="transmembrane region" description="Helical" evidence="5">
    <location>
        <begin position="22"/>
        <end position="46"/>
    </location>
</feature>
<keyword evidence="1" id="KW-1003">Cell membrane</keyword>
<evidence type="ECO:0000256" key="4">
    <source>
        <dbReference type="ARBA" id="ARBA00023136"/>
    </source>
</evidence>
<dbReference type="Pfam" id="PF06305">
    <property type="entry name" value="LapA_dom"/>
    <property type="match status" value="1"/>
</dbReference>
<keyword evidence="8" id="KW-1185">Reference proteome</keyword>
<dbReference type="EMBL" id="BSOS01000099">
    <property type="protein sequence ID" value="GLR68942.1"/>
    <property type="molecule type" value="Genomic_DNA"/>
</dbReference>